<protein>
    <submittedName>
        <fullName evidence="2">Unannotated protein</fullName>
    </submittedName>
</protein>
<feature type="compositionally biased region" description="Acidic residues" evidence="1">
    <location>
        <begin position="266"/>
        <end position="275"/>
    </location>
</feature>
<feature type="compositionally biased region" description="Basic and acidic residues" evidence="1">
    <location>
        <begin position="143"/>
        <end position="172"/>
    </location>
</feature>
<feature type="compositionally biased region" description="Basic and acidic residues" evidence="1">
    <location>
        <begin position="346"/>
        <end position="369"/>
    </location>
</feature>
<gene>
    <name evidence="2" type="ORF">UFOPK2810_01072</name>
</gene>
<name>A0A6J6UBE8_9ZZZZ</name>
<proteinExistence type="predicted"/>
<evidence type="ECO:0000256" key="1">
    <source>
        <dbReference type="SAM" id="MobiDB-lite"/>
    </source>
</evidence>
<feature type="compositionally biased region" description="Basic and acidic residues" evidence="1">
    <location>
        <begin position="251"/>
        <end position="265"/>
    </location>
</feature>
<dbReference type="EMBL" id="CAEZYZ010000180">
    <property type="protein sequence ID" value="CAB4755887.1"/>
    <property type="molecule type" value="Genomic_DNA"/>
</dbReference>
<reference evidence="2" key="1">
    <citation type="submission" date="2020-05" db="EMBL/GenBank/DDBJ databases">
        <authorList>
            <person name="Chiriac C."/>
            <person name="Salcher M."/>
            <person name="Ghai R."/>
            <person name="Kavagutti S V."/>
        </authorList>
    </citation>
    <scope>NUCLEOTIDE SEQUENCE</scope>
</reference>
<organism evidence="2">
    <name type="scientific">freshwater metagenome</name>
    <dbReference type="NCBI Taxonomy" id="449393"/>
    <lineage>
        <taxon>unclassified sequences</taxon>
        <taxon>metagenomes</taxon>
        <taxon>ecological metagenomes</taxon>
    </lineage>
</organism>
<accession>A0A6J6UBE8</accession>
<feature type="compositionally biased region" description="Basic and acidic residues" evidence="1">
    <location>
        <begin position="412"/>
        <end position="423"/>
    </location>
</feature>
<feature type="compositionally biased region" description="Basic and acidic residues" evidence="1">
    <location>
        <begin position="380"/>
        <end position="395"/>
    </location>
</feature>
<evidence type="ECO:0000313" key="2">
    <source>
        <dbReference type="EMBL" id="CAB4755887.1"/>
    </source>
</evidence>
<dbReference type="AlphaFoldDB" id="A0A6J6UBE8"/>
<sequence>MGEDGAVIRPVALALRDACEVDLAHRHDRASLVSVDLIAIDIELVVERVVATDLLQLVVGRRDDSRVKEPDIRQRPLTCLEHGGRRRVDRAGVVGDLGIGDVVGSARGIDVALDVRGLADELARSHLELLDDDRVDRADDDAREDHQAKTDDRDRPGLAEDVRDEQDSHDERNEGEDVERRQHRVDIGVLQAGESCDEALALDRQAVAVEPVRGGLEEQQQRDERRELDLSRLRCAIALRLQPEPAVQVLHDHGGDDRDEEHCEPEAEQEPDEGEGERVERQVKPELGIIDPEVGGIAPQQVRAPLARGREAGEQSQDDRDHEHELRSVRLDGRPVSLEARLLGRHAPERRPGAPCQPHDEDERTEHQAAESAEQNGPGDELRREDLGLVDRVEPQEVGVEAREDDEGDDDHPEHDERREEHPASPLRWPLLVCGLWHLKRHILNLRHAAELRITPHANSTRCAKRA</sequence>
<feature type="compositionally biased region" description="Basic and acidic residues" evidence="1">
    <location>
        <begin position="308"/>
        <end position="333"/>
    </location>
</feature>
<feature type="region of interest" description="Disordered" evidence="1">
    <location>
        <begin position="251"/>
        <end position="423"/>
    </location>
</feature>
<feature type="region of interest" description="Disordered" evidence="1">
    <location>
        <begin position="138"/>
        <end position="182"/>
    </location>
</feature>